<evidence type="ECO:0000313" key="3">
    <source>
        <dbReference type="Proteomes" id="UP001057561"/>
    </source>
</evidence>
<proteinExistence type="predicted"/>
<evidence type="ECO:0000256" key="1">
    <source>
        <dbReference type="SAM" id="MobiDB-lite"/>
    </source>
</evidence>
<organism evidence="2 3">
    <name type="scientific">Dolichospermum heterosporum TAC447</name>
    <dbReference type="NCBI Taxonomy" id="747523"/>
    <lineage>
        <taxon>Bacteria</taxon>
        <taxon>Bacillati</taxon>
        <taxon>Cyanobacteriota</taxon>
        <taxon>Cyanophyceae</taxon>
        <taxon>Nostocales</taxon>
        <taxon>Aphanizomenonaceae</taxon>
        <taxon>Dolichospermum</taxon>
        <taxon>Dolichospermum heterosporum</taxon>
    </lineage>
</organism>
<dbReference type="EMBL" id="CP099464">
    <property type="protein sequence ID" value="UUO17949.1"/>
    <property type="molecule type" value="Genomic_DNA"/>
</dbReference>
<gene>
    <name evidence="2" type="ORF">NG743_10490</name>
</gene>
<name>A0ABY5M4A7_9CYAN</name>
<feature type="region of interest" description="Disordered" evidence="1">
    <location>
        <begin position="1"/>
        <end position="20"/>
    </location>
</feature>
<keyword evidence="3" id="KW-1185">Reference proteome</keyword>
<protein>
    <submittedName>
        <fullName evidence="2">Uncharacterized protein</fullName>
    </submittedName>
</protein>
<accession>A0ABY5M4A7</accession>
<sequence>MELLSPSDSLKTRQDLQINQ</sequence>
<evidence type="ECO:0000313" key="2">
    <source>
        <dbReference type="EMBL" id="UUO17949.1"/>
    </source>
</evidence>
<dbReference type="Proteomes" id="UP001057561">
    <property type="component" value="Chromosome"/>
</dbReference>
<reference evidence="2" key="1">
    <citation type="submission" date="2022-06" db="EMBL/GenBank/DDBJ databases">
        <title>Nostosin G and Spiroidesin B from the Cyanobacterium Dolichospermum sp. NIES-1697.</title>
        <authorList>
            <person name="Phan C.-S."/>
            <person name="Mehjabin J.J."/>
            <person name="Anas A.R.J."/>
            <person name="Hayasaka M."/>
            <person name="Onoki R."/>
            <person name="Wang J."/>
            <person name="Umezawa T."/>
            <person name="Washio K."/>
            <person name="Morikawa M."/>
            <person name="Okino T."/>
        </authorList>
    </citation>
    <scope>NUCLEOTIDE SEQUENCE</scope>
    <source>
        <strain evidence="2">NIES-1697</strain>
    </source>
</reference>